<dbReference type="InterPro" id="IPR036179">
    <property type="entry name" value="Ig-like_dom_sf"/>
</dbReference>
<feature type="domain" description="Ig-like" evidence="3">
    <location>
        <begin position="1"/>
        <end position="94"/>
    </location>
</feature>
<evidence type="ECO:0000313" key="4">
    <source>
        <dbReference type="EMBL" id="CAL1589105.1"/>
    </source>
</evidence>
<dbReference type="PROSITE" id="PS50835">
    <property type="entry name" value="IG_LIKE"/>
    <property type="match status" value="1"/>
</dbReference>
<dbReference type="FunFam" id="2.60.40.10:FF:000283">
    <property type="entry name" value="Immunoglobulin kappa constant"/>
    <property type="match status" value="1"/>
</dbReference>
<dbReference type="PROSITE" id="PS00290">
    <property type="entry name" value="IG_MHC"/>
    <property type="match status" value="1"/>
</dbReference>
<sequence>MLPPLKQTREGVVTLTCYIKDFYPKELYVSWLIDDKDATHDFRTTGSMEANGAFEAYSRLSVPLSEWDVPERAYSCLVHHESVEQNKIYVRSITQNSPQQTTMVNLNMRISDRCKAQ</sequence>
<evidence type="ECO:0000256" key="2">
    <source>
        <dbReference type="ARBA" id="ARBA00023319"/>
    </source>
</evidence>
<gene>
    <name evidence="4" type="ORF">KC01_LOCUS18775</name>
</gene>
<name>A0AAV2KJJ9_KNICA</name>
<organism evidence="4 5">
    <name type="scientific">Knipowitschia caucasica</name>
    <name type="common">Caucasian dwarf goby</name>
    <name type="synonym">Pomatoschistus caucasicus</name>
    <dbReference type="NCBI Taxonomy" id="637954"/>
    <lineage>
        <taxon>Eukaryota</taxon>
        <taxon>Metazoa</taxon>
        <taxon>Chordata</taxon>
        <taxon>Craniata</taxon>
        <taxon>Vertebrata</taxon>
        <taxon>Euteleostomi</taxon>
        <taxon>Actinopterygii</taxon>
        <taxon>Neopterygii</taxon>
        <taxon>Teleostei</taxon>
        <taxon>Neoteleostei</taxon>
        <taxon>Acanthomorphata</taxon>
        <taxon>Gobiaria</taxon>
        <taxon>Gobiiformes</taxon>
        <taxon>Gobioidei</taxon>
        <taxon>Gobiidae</taxon>
        <taxon>Gobiinae</taxon>
        <taxon>Knipowitschia</taxon>
    </lineage>
</organism>
<dbReference type="AlphaFoldDB" id="A0AAV2KJJ9"/>
<dbReference type="InterPro" id="IPR003597">
    <property type="entry name" value="Ig_C1-set"/>
</dbReference>
<dbReference type="InterPro" id="IPR007110">
    <property type="entry name" value="Ig-like_dom"/>
</dbReference>
<reference evidence="4 5" key="1">
    <citation type="submission" date="2024-04" db="EMBL/GenBank/DDBJ databases">
        <authorList>
            <person name="Waldvogel A.-M."/>
            <person name="Schoenle A."/>
        </authorList>
    </citation>
    <scope>NUCLEOTIDE SEQUENCE [LARGE SCALE GENOMIC DNA]</scope>
</reference>
<evidence type="ECO:0000259" key="3">
    <source>
        <dbReference type="PROSITE" id="PS50835"/>
    </source>
</evidence>
<dbReference type="SUPFAM" id="SSF48726">
    <property type="entry name" value="Immunoglobulin"/>
    <property type="match status" value="1"/>
</dbReference>
<dbReference type="PANTHER" id="PTHR23411">
    <property type="entry name" value="TAPASIN"/>
    <property type="match status" value="1"/>
</dbReference>
<proteinExistence type="predicted"/>
<keyword evidence="5" id="KW-1185">Reference proteome</keyword>
<dbReference type="InterPro" id="IPR003006">
    <property type="entry name" value="Ig/MHC_CS"/>
</dbReference>
<dbReference type="Gene3D" id="2.60.40.10">
    <property type="entry name" value="Immunoglobulins"/>
    <property type="match status" value="1"/>
</dbReference>
<dbReference type="InterPro" id="IPR050380">
    <property type="entry name" value="Immune_Resp_Modulators"/>
</dbReference>
<evidence type="ECO:0000256" key="1">
    <source>
        <dbReference type="ARBA" id="ARBA00023157"/>
    </source>
</evidence>
<dbReference type="Pfam" id="PF07654">
    <property type="entry name" value="C1-set"/>
    <property type="match status" value="1"/>
</dbReference>
<keyword evidence="1" id="KW-1015">Disulfide bond</keyword>
<dbReference type="EMBL" id="OZ035840">
    <property type="protein sequence ID" value="CAL1589105.1"/>
    <property type="molecule type" value="Genomic_DNA"/>
</dbReference>
<accession>A0AAV2KJJ9</accession>
<protein>
    <recommendedName>
        <fullName evidence="3">Ig-like domain-containing protein</fullName>
    </recommendedName>
</protein>
<dbReference type="InterPro" id="IPR013783">
    <property type="entry name" value="Ig-like_fold"/>
</dbReference>
<evidence type="ECO:0000313" key="5">
    <source>
        <dbReference type="Proteomes" id="UP001497482"/>
    </source>
</evidence>
<dbReference type="Proteomes" id="UP001497482">
    <property type="component" value="Chromosome 18"/>
</dbReference>
<dbReference type="SMART" id="SM00407">
    <property type="entry name" value="IGc1"/>
    <property type="match status" value="1"/>
</dbReference>
<keyword evidence="2" id="KW-0393">Immunoglobulin domain</keyword>